<dbReference type="STRING" id="1201294.BN140_0944"/>
<dbReference type="GO" id="GO:0032259">
    <property type="term" value="P:methylation"/>
    <property type="evidence" value="ECO:0007669"/>
    <property type="project" value="UniProtKB-KW"/>
</dbReference>
<keyword evidence="2" id="KW-0489">Methyltransferase</keyword>
<evidence type="ECO:0000313" key="9">
    <source>
        <dbReference type="Proteomes" id="UP000009007"/>
    </source>
</evidence>
<dbReference type="RefSeq" id="WP_014866843.1">
    <property type="nucleotide sequence ID" value="NC_018227.2"/>
</dbReference>
<dbReference type="Proteomes" id="UP000009007">
    <property type="component" value="Chromosome I"/>
</dbReference>
<reference evidence="9" key="1">
    <citation type="journal article" date="2012" name="J. Bacteriol.">
        <title>Complete genome sequence of the hydrogenotrophic, methanogenic archaeon Methanoculleus bourgensis strain MS2T, isolated from a sewage sludge digester.</title>
        <authorList>
            <person name="Maus I."/>
            <person name="Wibberg D."/>
            <person name="Stantscheff R."/>
            <person name="Eikmeyer F.G."/>
            <person name="Seffner A."/>
            <person name="Boelter J."/>
            <person name="Szczepanowski R."/>
            <person name="Blom J."/>
            <person name="Jaenicke S."/>
            <person name="Konig H."/>
            <person name="Puhler A."/>
            <person name="Schluter A."/>
        </authorList>
    </citation>
    <scope>NUCLEOTIDE SEQUENCE [LARGE SCALE GENOMIC DNA]</scope>
    <source>
        <strain evidence="9">ATCC 43281 / DSM 3045 / OCM 15 / MS2</strain>
    </source>
</reference>
<evidence type="ECO:0000256" key="4">
    <source>
        <dbReference type="ARBA" id="ARBA00022691"/>
    </source>
</evidence>
<dbReference type="KEGG" id="mbg:BN140_0944"/>
<comment type="catalytic activity">
    <reaction evidence="5">
        <text>a 2'-deoxyadenosine in DNA + S-adenosyl-L-methionine = an N(6)-methyl-2'-deoxyadenosine in DNA + S-adenosyl-L-homocysteine + H(+)</text>
        <dbReference type="Rhea" id="RHEA:15197"/>
        <dbReference type="Rhea" id="RHEA-COMP:12418"/>
        <dbReference type="Rhea" id="RHEA-COMP:12419"/>
        <dbReference type="ChEBI" id="CHEBI:15378"/>
        <dbReference type="ChEBI" id="CHEBI:57856"/>
        <dbReference type="ChEBI" id="CHEBI:59789"/>
        <dbReference type="ChEBI" id="CHEBI:90615"/>
        <dbReference type="ChEBI" id="CHEBI:90616"/>
        <dbReference type="EC" id="2.1.1.72"/>
    </reaction>
</comment>
<keyword evidence="4" id="KW-0949">S-adenosyl-L-methionine</keyword>
<keyword evidence="3" id="KW-0808">Transferase</keyword>
<dbReference type="BioCyc" id="MBOU1201294:BN140_RS04755-MONOMER"/>
<feature type="domain" description="Type II methyltransferase M.TaqI-like" evidence="7">
    <location>
        <begin position="299"/>
        <end position="518"/>
    </location>
</feature>
<gene>
    <name evidence="8" type="ordered locus">BN140_0944</name>
</gene>
<dbReference type="SUPFAM" id="SSF53335">
    <property type="entry name" value="S-adenosyl-L-methionine-dependent methyltransferases"/>
    <property type="match status" value="1"/>
</dbReference>
<protein>
    <recommendedName>
        <fullName evidence="1">site-specific DNA-methyltransferase (adenine-specific)</fullName>
        <ecNumber evidence="1">2.1.1.72</ecNumber>
    </recommendedName>
</protein>
<dbReference type="PANTHER" id="PTHR33841">
    <property type="entry name" value="DNA METHYLTRANSFERASE YEEA-RELATED"/>
    <property type="match status" value="1"/>
</dbReference>
<evidence type="ECO:0000256" key="6">
    <source>
        <dbReference type="SAM" id="MobiDB-lite"/>
    </source>
</evidence>
<name>I7LJD4_METBM</name>
<dbReference type="AlphaFoldDB" id="I7LJD4"/>
<dbReference type="GO" id="GO:0009007">
    <property type="term" value="F:site-specific DNA-methyltransferase (adenine-specific) activity"/>
    <property type="evidence" value="ECO:0007669"/>
    <property type="project" value="UniProtKB-EC"/>
</dbReference>
<dbReference type="InterPro" id="IPR029063">
    <property type="entry name" value="SAM-dependent_MTases_sf"/>
</dbReference>
<evidence type="ECO:0000259" key="7">
    <source>
        <dbReference type="Pfam" id="PF07669"/>
    </source>
</evidence>
<dbReference type="InterPro" id="IPR011639">
    <property type="entry name" value="MethylTrfase_TaqI-like_dom"/>
</dbReference>
<dbReference type="GeneID" id="13355481"/>
<dbReference type="Pfam" id="PF07669">
    <property type="entry name" value="Eco57I"/>
    <property type="match status" value="1"/>
</dbReference>
<dbReference type="GO" id="GO:0006304">
    <property type="term" value="P:DNA modification"/>
    <property type="evidence" value="ECO:0007669"/>
    <property type="project" value="InterPro"/>
</dbReference>
<evidence type="ECO:0000256" key="2">
    <source>
        <dbReference type="ARBA" id="ARBA00022603"/>
    </source>
</evidence>
<proteinExistence type="predicted"/>
<keyword evidence="9" id="KW-1185">Reference proteome</keyword>
<feature type="region of interest" description="Disordered" evidence="6">
    <location>
        <begin position="1050"/>
        <end position="1074"/>
    </location>
</feature>
<organism evidence="8 9">
    <name type="scientific">Methanoculleus bourgensis (strain ATCC 43281 / DSM 3045 / OCM 15 / MS2)</name>
    <name type="common">Methanogenium bourgense</name>
    <dbReference type="NCBI Taxonomy" id="1201294"/>
    <lineage>
        <taxon>Archaea</taxon>
        <taxon>Methanobacteriati</taxon>
        <taxon>Methanobacteriota</taxon>
        <taxon>Stenosarchaea group</taxon>
        <taxon>Methanomicrobia</taxon>
        <taxon>Methanomicrobiales</taxon>
        <taxon>Methanomicrobiaceae</taxon>
        <taxon>Methanoculleus</taxon>
    </lineage>
</organism>
<evidence type="ECO:0000256" key="5">
    <source>
        <dbReference type="ARBA" id="ARBA00047942"/>
    </source>
</evidence>
<dbReference type="HOGENOM" id="CLU_008940_0_0_2"/>
<accession>I7LJD4</accession>
<dbReference type="PANTHER" id="PTHR33841:SF1">
    <property type="entry name" value="DNA METHYLTRANSFERASE A"/>
    <property type="match status" value="1"/>
</dbReference>
<evidence type="ECO:0000256" key="3">
    <source>
        <dbReference type="ARBA" id="ARBA00022679"/>
    </source>
</evidence>
<dbReference type="PRINTS" id="PR00507">
    <property type="entry name" value="N12N6MTFRASE"/>
</dbReference>
<evidence type="ECO:0000256" key="1">
    <source>
        <dbReference type="ARBA" id="ARBA00011900"/>
    </source>
</evidence>
<sequence length="1092" mass="123107">MTVLTREERNALDGAVQEARRKAELGAKNALSALGVREERKPAYLTAEQAELRRRLRAECRRLGSFDDLVRSVAYEQWHRMLFARFLAENRLLIHPEFGVPVTLAECEEIAREEGRDLWEVAAGYAAKMLPGIFRQESPLTQVRYATEDTAALEAILAGIPEETFRAEDALGWTYQFWQTEKKKEVNASGKKVEGYDICAVTQLFTEPYMVQFLLQNTLGAWWLHLHPDSSLREEWVYYKEQVQHDFSAWPESPAELKILDPCCGSGHFLVAAFHMLLAMRRELGEETEDAIRDIVRDNLHGLELDPRCIQIATFSIALEAWKAGFSPTESYLPVPNLACTGIPIRAEKEEWLKLAGGDGLLEGVLEQYYDLFKNADTLGSLIKVENPQTLVDRAALAKKFEQALRREKEAGDPVAETFGETGHGVLKAAGLLAGRYDYVMTNVPYLSSGNQGNLLKSFIEEHHPCGKNDIATVFLERCLSFCRPGGKVSIVLPQNWLFLVSYRRFREYLLKNERWDLLARLGPGAFETISGHVVNAILLNITHTKPPAGHLLCGLDVSEERDAAAKARSLLDAEMACVEQAAQLENPDARIVADDQGTSTLLSEYSNGVHGFGSKDSPRYFRQFWEMFAPNEDWQIMSTTVGRTIDFGGKEQLVYWQNGKGLLAELGRKGLAIPAGGLAWRKKGVQISQMSELPATLYFGEIFDKNTAVVLPHDPSHLPAIWCFCSSPDYNIAVRKIDQKLNVTNATLVKVPFDLDHWQKVAAEKYPHGLPEPYSDDPTQWIFHGHPCGSVIWDEETKMLARGPLRTDGAVLHVAIARLLGYRWPAELDPEMELSKEAREWVAESEKLLSFADQDGIVAIPSIRGEGRLVDRLRELLAAAYGPAWSPNTENELLRGIGYTKKDGNLKGDLEGFLRDEFFASHCKLFGHRPFIWQVWDGTKDGFSVLLNYHNLDRRNLERLTYTYLGAWIAQQRAEVQNEVPGAERRLAAAEDLKERLAKILEGEAPYDIFVRWKPLHEQPIGWDPDPNDGVRLNIRPFVEAGVLRSQPRINWKKDRGKDPVPNASGTQERHNDLHLALDAKRKARAAVKDA</sequence>
<dbReference type="REBASE" id="51312">
    <property type="entry name" value="MboMS2ORF944P"/>
</dbReference>
<dbReference type="InterPro" id="IPR050953">
    <property type="entry name" value="N4_N6_ade-DNA_methylase"/>
</dbReference>
<evidence type="ECO:0000313" key="8">
    <source>
        <dbReference type="EMBL" id="CCJ35867.1"/>
    </source>
</evidence>
<dbReference type="EMBL" id="HE964772">
    <property type="protein sequence ID" value="CCJ35867.1"/>
    <property type="molecule type" value="Genomic_DNA"/>
</dbReference>
<dbReference type="Gene3D" id="3.40.50.150">
    <property type="entry name" value="Vaccinia Virus protein VP39"/>
    <property type="match status" value="1"/>
</dbReference>
<dbReference type="PATRIC" id="fig|1201294.9.peg.1044"/>
<dbReference type="EC" id="2.1.1.72" evidence="1"/>